<dbReference type="AlphaFoldDB" id="A0A7I8VU11"/>
<organism evidence="2 3">
    <name type="scientific">Dimorphilus gyrociliatus</name>
    <dbReference type="NCBI Taxonomy" id="2664684"/>
    <lineage>
        <taxon>Eukaryota</taxon>
        <taxon>Metazoa</taxon>
        <taxon>Spiralia</taxon>
        <taxon>Lophotrochozoa</taxon>
        <taxon>Annelida</taxon>
        <taxon>Polychaeta</taxon>
        <taxon>Polychaeta incertae sedis</taxon>
        <taxon>Dinophilidae</taxon>
        <taxon>Dimorphilus</taxon>
    </lineage>
</organism>
<comment type="caution">
    <text evidence="2">The sequence shown here is derived from an EMBL/GenBank/DDBJ whole genome shotgun (WGS) entry which is preliminary data.</text>
</comment>
<keyword evidence="1" id="KW-0175">Coiled coil</keyword>
<keyword evidence="3" id="KW-1185">Reference proteome</keyword>
<dbReference type="OrthoDB" id="2021138at2759"/>
<name>A0A7I8VU11_9ANNE</name>
<sequence length="310" mass="36559">MTTDDGSEEFYIPKPRERNYYIQKLENRLQRVRSAGFLRGQRARTKRELEKLYKIERLQEEKDRRTVEENVKEKRRDLERIQKRALKCDSNHLPANFEQLSISDEAPTPNQRPHTVQPVISELNSMTLLFESDIEHNSKLRGVASEIERRQRYVDVSRDKFVKRMKEREHTKSLNTLVRPQTAPKRLESGKLSMTPQNCFDNETGEQSLQMMERKIEDFLQGTIQQSSKQLTIRSRVSYVSTMKRFELRDPYEPPKPGGTVMVQVKPCPYRTDVSEDVHIHTHHYIIPKNAYSNVKRIYGLLNNGKSKVR</sequence>
<feature type="coiled-coil region" evidence="1">
    <location>
        <begin position="57"/>
        <end position="84"/>
    </location>
</feature>
<proteinExistence type="predicted"/>
<evidence type="ECO:0000256" key="1">
    <source>
        <dbReference type="SAM" id="Coils"/>
    </source>
</evidence>
<dbReference type="EMBL" id="CAJFCJ010000009">
    <property type="protein sequence ID" value="CAD5118901.1"/>
    <property type="molecule type" value="Genomic_DNA"/>
</dbReference>
<gene>
    <name evidence="2" type="ORF">DGYR_LOCUS7210</name>
</gene>
<evidence type="ECO:0000313" key="3">
    <source>
        <dbReference type="Proteomes" id="UP000549394"/>
    </source>
</evidence>
<accession>A0A7I8VU11</accession>
<protein>
    <submittedName>
        <fullName evidence="2">DgyrCDS7575</fullName>
    </submittedName>
</protein>
<evidence type="ECO:0000313" key="2">
    <source>
        <dbReference type="EMBL" id="CAD5118901.1"/>
    </source>
</evidence>
<dbReference type="Proteomes" id="UP000549394">
    <property type="component" value="Unassembled WGS sequence"/>
</dbReference>
<reference evidence="2 3" key="1">
    <citation type="submission" date="2020-08" db="EMBL/GenBank/DDBJ databases">
        <authorList>
            <person name="Hejnol A."/>
        </authorList>
    </citation>
    <scope>NUCLEOTIDE SEQUENCE [LARGE SCALE GENOMIC DNA]</scope>
</reference>